<sequence length="51" mass="5582">MTYPDELLEPARARRAAPLLAAPAPVTPHHTPVPTPAHPTDRAIRVLRSPR</sequence>
<protein>
    <submittedName>
        <fullName evidence="2">Uncharacterized protein</fullName>
    </submittedName>
</protein>
<reference evidence="3" key="1">
    <citation type="journal article" date="2019" name="Int. J. Syst. Evol. Microbiol.">
        <title>The Global Catalogue of Microorganisms (GCM) 10K type strain sequencing project: providing services to taxonomists for standard genome sequencing and annotation.</title>
        <authorList>
            <consortium name="The Broad Institute Genomics Platform"/>
            <consortium name="The Broad Institute Genome Sequencing Center for Infectious Disease"/>
            <person name="Wu L."/>
            <person name="Ma J."/>
        </authorList>
    </citation>
    <scope>NUCLEOTIDE SEQUENCE [LARGE SCALE GENOMIC DNA]</scope>
    <source>
        <strain evidence="3">JCM 4866</strain>
    </source>
</reference>
<name>A0ABQ2XQ04_9ACTN</name>
<evidence type="ECO:0000313" key="3">
    <source>
        <dbReference type="Proteomes" id="UP000617743"/>
    </source>
</evidence>
<organism evidence="2 3">
    <name type="scientific">Streptomyces lomondensis</name>
    <dbReference type="NCBI Taxonomy" id="68229"/>
    <lineage>
        <taxon>Bacteria</taxon>
        <taxon>Bacillati</taxon>
        <taxon>Actinomycetota</taxon>
        <taxon>Actinomycetes</taxon>
        <taxon>Kitasatosporales</taxon>
        <taxon>Streptomycetaceae</taxon>
        <taxon>Streptomyces</taxon>
    </lineage>
</organism>
<feature type="compositionally biased region" description="Low complexity" evidence="1">
    <location>
        <begin position="16"/>
        <end position="30"/>
    </location>
</feature>
<feature type="region of interest" description="Disordered" evidence="1">
    <location>
        <begin position="1"/>
        <end position="51"/>
    </location>
</feature>
<evidence type="ECO:0000313" key="2">
    <source>
        <dbReference type="EMBL" id="GGX26443.1"/>
    </source>
</evidence>
<dbReference type="Proteomes" id="UP000617743">
    <property type="component" value="Unassembled WGS sequence"/>
</dbReference>
<evidence type="ECO:0000256" key="1">
    <source>
        <dbReference type="SAM" id="MobiDB-lite"/>
    </source>
</evidence>
<gene>
    <name evidence="2" type="ORF">GCM10010383_66220</name>
</gene>
<accession>A0ABQ2XQ04</accession>
<comment type="caution">
    <text evidence="2">The sequence shown here is derived from an EMBL/GenBank/DDBJ whole genome shotgun (WGS) entry which is preliminary data.</text>
</comment>
<dbReference type="EMBL" id="BMWC01000012">
    <property type="protein sequence ID" value="GGX26443.1"/>
    <property type="molecule type" value="Genomic_DNA"/>
</dbReference>
<keyword evidence="3" id="KW-1185">Reference proteome</keyword>
<proteinExistence type="predicted"/>